<evidence type="ECO:0000313" key="6">
    <source>
        <dbReference type="Proteomes" id="UP000044377"/>
    </source>
</evidence>
<dbReference type="Pfam" id="PF00496">
    <property type="entry name" value="SBP_bac_5"/>
    <property type="match status" value="1"/>
</dbReference>
<dbReference type="PANTHER" id="PTHR30290">
    <property type="entry name" value="PERIPLASMIC BINDING COMPONENT OF ABC TRANSPORTER"/>
    <property type="match status" value="1"/>
</dbReference>
<evidence type="ECO:0000256" key="2">
    <source>
        <dbReference type="ARBA" id="ARBA00022729"/>
    </source>
</evidence>
<name>A0A0G4JY14_9GAMM</name>
<dbReference type="GO" id="GO:0030288">
    <property type="term" value="C:outer membrane-bounded periplasmic space"/>
    <property type="evidence" value="ECO:0007669"/>
    <property type="project" value="UniProtKB-ARBA"/>
</dbReference>
<gene>
    <name evidence="5" type="ORF">BN1221_03310</name>
</gene>
<dbReference type="GO" id="GO:0043190">
    <property type="term" value="C:ATP-binding cassette (ABC) transporter complex"/>
    <property type="evidence" value="ECO:0007669"/>
    <property type="project" value="InterPro"/>
</dbReference>
<dbReference type="InterPro" id="IPR000914">
    <property type="entry name" value="SBP_5_dom"/>
</dbReference>
<reference evidence="6" key="1">
    <citation type="submission" date="2015-01" db="EMBL/GenBank/DDBJ databases">
        <authorList>
            <person name="Paterson Steve"/>
        </authorList>
    </citation>
    <scope>NUCLEOTIDE SEQUENCE [LARGE SCALE GENOMIC DNA]</scope>
    <source>
        <strain evidence="6">OBR1</strain>
    </source>
</reference>
<dbReference type="PIRSF" id="PIRSF002741">
    <property type="entry name" value="MppA"/>
    <property type="match status" value="1"/>
</dbReference>
<accession>A0A0G4JY14</accession>
<dbReference type="RefSeq" id="WP_048638206.1">
    <property type="nucleotide sequence ID" value="NZ_CGIG01000001.1"/>
</dbReference>
<dbReference type="GO" id="GO:0015833">
    <property type="term" value="P:peptide transport"/>
    <property type="evidence" value="ECO:0007669"/>
    <property type="project" value="TreeGrafter"/>
</dbReference>
<evidence type="ECO:0000256" key="1">
    <source>
        <dbReference type="ARBA" id="ARBA00005695"/>
    </source>
</evidence>
<feature type="signal peptide" evidence="3">
    <location>
        <begin position="1"/>
        <end position="26"/>
    </location>
</feature>
<feature type="domain" description="Solute-binding protein family 5" evidence="4">
    <location>
        <begin position="73"/>
        <end position="450"/>
    </location>
</feature>
<evidence type="ECO:0000313" key="5">
    <source>
        <dbReference type="EMBL" id="CPR18620.1"/>
    </source>
</evidence>
<evidence type="ECO:0000256" key="3">
    <source>
        <dbReference type="SAM" id="SignalP"/>
    </source>
</evidence>
<dbReference type="EMBL" id="CGIG01000001">
    <property type="protein sequence ID" value="CPR18620.1"/>
    <property type="molecule type" value="Genomic_DNA"/>
</dbReference>
<dbReference type="CDD" id="cd08502">
    <property type="entry name" value="PBP2_NikA_DppA_OppA_like_16"/>
    <property type="match status" value="1"/>
</dbReference>
<evidence type="ECO:0000259" key="4">
    <source>
        <dbReference type="Pfam" id="PF00496"/>
    </source>
</evidence>
<comment type="similarity">
    <text evidence="1">Belongs to the bacterial solute-binding protein 5 family.</text>
</comment>
<keyword evidence="6" id="KW-1185">Reference proteome</keyword>
<dbReference type="PANTHER" id="PTHR30290:SF38">
    <property type="entry name" value="D,D-DIPEPTIDE-BINDING PERIPLASMIC PROTEIN DDPA-RELATED"/>
    <property type="match status" value="1"/>
</dbReference>
<dbReference type="InterPro" id="IPR039424">
    <property type="entry name" value="SBP_5"/>
</dbReference>
<dbReference type="Gene3D" id="3.10.105.10">
    <property type="entry name" value="Dipeptide-binding Protein, Domain 3"/>
    <property type="match status" value="1"/>
</dbReference>
<dbReference type="InterPro" id="IPR030678">
    <property type="entry name" value="Peptide/Ni-bd"/>
</dbReference>
<dbReference type="GO" id="GO:1904680">
    <property type="term" value="F:peptide transmembrane transporter activity"/>
    <property type="evidence" value="ECO:0007669"/>
    <property type="project" value="TreeGrafter"/>
</dbReference>
<protein>
    <submittedName>
        <fullName evidence="5">Dipeptide-binding ABC transporter, periplasmic substrate-binding component (TC 3.A.1.5.2) Putative hemin-binding lipoprotein</fullName>
    </submittedName>
</protein>
<keyword evidence="2 3" id="KW-0732">Signal</keyword>
<keyword evidence="5" id="KW-0449">Lipoprotein</keyword>
<organism evidence="5 6">
    <name type="scientific">Brenneria goodwinii</name>
    <dbReference type="NCBI Taxonomy" id="1109412"/>
    <lineage>
        <taxon>Bacteria</taxon>
        <taxon>Pseudomonadati</taxon>
        <taxon>Pseudomonadota</taxon>
        <taxon>Gammaproteobacteria</taxon>
        <taxon>Enterobacterales</taxon>
        <taxon>Pectobacteriaceae</taxon>
        <taxon>Brenneria</taxon>
    </lineage>
</organism>
<dbReference type="Gene3D" id="3.40.190.10">
    <property type="entry name" value="Periplasmic binding protein-like II"/>
    <property type="match status" value="1"/>
</dbReference>
<dbReference type="Proteomes" id="UP000044377">
    <property type="component" value="Unassembled WGS sequence"/>
</dbReference>
<dbReference type="SUPFAM" id="SSF53850">
    <property type="entry name" value="Periplasmic binding protein-like II"/>
    <property type="match status" value="1"/>
</dbReference>
<sequence>MHSSGVKKLLALMVGVCLISGGMAYAQDNNKTLRIVPQADLKILDPIWTTAFSTRAYGYMVYDTLFGMDAQNKVQPEMVQKYEVSDDRMVWTFTLRDKLFFSDGNPVTSADVIASLQRWGQRDPLGQRMLAAVDKFDAVSDSTFRITLNHPFGMVLDALAKPSSVPAFIMPERVAKTPANQQISETTGSGPYMLKSDEYRPGEKVVFVKNPHYVARDEAPSGTAGGKHVYVDRLEWIILKDAQTQANALSNGEVDMIEWLPSEQYAAMQANPKITLESQTGLSVGTLHINHLIPPFNNPDIAKAALMALNQEAIMRAQQVHKELYSTCVSIYPCGTEFASDITNGFTGKPRFDEAKALLKKAGYDGTPVVLLQAADFSMINKYPLVAAALLRQAGFTVDLQSMDWSSLVTRRTNQGGIAQGGWHIFITTWGMADSLNPMFMPQLTGNGTKGFFGWATDPQLEQLKDKFQAAASEEERKALATQIQQRVFDAAIFAPIGNFRPMVAYRKGVVSGLVPAPVTVLWNLKKN</sequence>
<dbReference type="AlphaFoldDB" id="A0A0G4JY14"/>
<feature type="chain" id="PRO_5005194194" evidence="3">
    <location>
        <begin position="27"/>
        <end position="528"/>
    </location>
</feature>
<dbReference type="STRING" id="1109412.BN1221_03310"/>
<proteinExistence type="inferred from homology"/>